<name>A0A7R6VY78_CARRU</name>
<organism evidence="4 5">
    <name type="scientific">Candidatus Carsonella ruddii</name>
    <name type="common">Diaphorina cf. continua</name>
    <dbReference type="NCBI Taxonomy" id="2661587"/>
    <lineage>
        <taxon>Bacteria</taxon>
        <taxon>Pseudomonadati</taxon>
        <taxon>Pseudomonadota</taxon>
        <taxon>Gammaproteobacteria</taxon>
        <taxon>Oceanospirillales</taxon>
        <taxon>Halomonadaceae</taxon>
        <taxon>Zymobacter group</taxon>
        <taxon>Candidatus Carsonella</taxon>
    </lineage>
</organism>
<evidence type="ECO:0000259" key="3">
    <source>
        <dbReference type="Pfam" id="PF19295"/>
    </source>
</evidence>
<dbReference type="InterPro" id="IPR055346">
    <property type="entry name" value="Fe-S_cluster_assembly_SufBD"/>
</dbReference>
<proteinExistence type="inferred from homology"/>
<comment type="similarity">
    <text evidence="1">Belongs to the iron-sulfur cluster assembly SufBD family.</text>
</comment>
<dbReference type="NCBIfam" id="TIGR01980">
    <property type="entry name" value="sufB"/>
    <property type="match status" value="1"/>
</dbReference>
<accession>A0A7R6VY78</accession>
<dbReference type="InterPro" id="IPR010231">
    <property type="entry name" value="SUF_FeS_clus_asmbl_SufB"/>
</dbReference>
<reference evidence="4 5" key="1">
    <citation type="journal article" date="2020" name="Genome Biol. Evol.">
        <title>Comparative Genomics Underlines Multiple Roles of Profftella, an Obligate Symbiont of Psyllids: Providing Toxins, Vitamins, and Carotenoids.</title>
        <authorList>
            <person name="Nakabachi A."/>
            <person name="Piel J."/>
            <person name="Malenovsky I."/>
            <person name="Hirose Y."/>
        </authorList>
    </citation>
    <scope>NUCLEOTIDE SEQUENCE [LARGE SCALE GENOMIC DNA]</scope>
    <source>
        <strain evidence="4 5">Dco</strain>
    </source>
</reference>
<dbReference type="Pfam" id="PF19295">
    <property type="entry name" value="SufBD_N"/>
    <property type="match status" value="1"/>
</dbReference>
<dbReference type="GO" id="GO:0016226">
    <property type="term" value="P:iron-sulfur cluster assembly"/>
    <property type="evidence" value="ECO:0007669"/>
    <property type="project" value="InterPro"/>
</dbReference>
<protein>
    <submittedName>
        <fullName evidence="4">Fe-S cluster assembly protein SufB</fullName>
    </submittedName>
</protein>
<evidence type="ECO:0000313" key="5">
    <source>
        <dbReference type="Proteomes" id="UP000595596"/>
    </source>
</evidence>
<keyword evidence="5" id="KW-1185">Reference proteome</keyword>
<evidence type="ECO:0000256" key="1">
    <source>
        <dbReference type="ARBA" id="ARBA00043967"/>
    </source>
</evidence>
<dbReference type="AlphaFoldDB" id="A0A7R6VY78"/>
<dbReference type="PANTHER" id="PTHR30508:SF1">
    <property type="entry name" value="UPF0051 PROTEIN ABCI8, CHLOROPLASTIC-RELATED"/>
    <property type="match status" value="1"/>
</dbReference>
<dbReference type="PANTHER" id="PTHR30508">
    <property type="entry name" value="FES CLUSTER ASSEMBLY PROTEIN SUF"/>
    <property type="match status" value="1"/>
</dbReference>
<dbReference type="Proteomes" id="UP000595596">
    <property type="component" value="Chromosome"/>
</dbReference>
<feature type="domain" description="SUF system FeS cluster assembly SufBD core" evidence="2">
    <location>
        <begin position="182"/>
        <end position="420"/>
    </location>
</feature>
<dbReference type="InterPro" id="IPR045595">
    <property type="entry name" value="SufBD_N"/>
</dbReference>
<dbReference type="EMBL" id="AP023214">
    <property type="protein sequence ID" value="BCG49253.1"/>
    <property type="molecule type" value="Genomic_DNA"/>
</dbReference>
<evidence type="ECO:0000313" key="4">
    <source>
        <dbReference type="EMBL" id="BCG49253.1"/>
    </source>
</evidence>
<dbReference type="SUPFAM" id="SSF101960">
    <property type="entry name" value="Stabilizer of iron transporter SufD"/>
    <property type="match status" value="1"/>
</dbReference>
<feature type="domain" description="SUF system FeS cluster assembly SufBD N-terminal" evidence="3">
    <location>
        <begin position="69"/>
        <end position="171"/>
    </location>
</feature>
<dbReference type="InterPro" id="IPR037284">
    <property type="entry name" value="SUF_FeS_clus_asmbl_SufBD_sf"/>
</dbReference>
<dbReference type="Pfam" id="PF01458">
    <property type="entry name" value="SUFBD_core"/>
    <property type="match status" value="1"/>
</dbReference>
<dbReference type="RefSeq" id="WP_201329542.1">
    <property type="nucleotide sequence ID" value="NZ_AP023214.1"/>
</dbReference>
<gene>
    <name evidence="4" type="primary">sufB</name>
    <name evidence="4" type="ORF">CRDco_0340</name>
</gene>
<sequence>MKNYNYYSLINSYQIEETLCENLINEISNINKEPLWLKSFRMNSFKILKKIKIPNWGNFFIKKILLYNSCYYNFHDNKNNYSIKKTFQEIIKKKTATDFIYNSISIKTTMKKKLLEKGIIFCSLNEAIKNYEKLVYKYIGTVVKPNDNFFSCLNSSIFSDGTFVYVPKNTICPIELSSYFRINDEIGQFERTLIICDNNSSLSYLEGCTASVKKKNQLHTAIVELIAKKNSVIKYSTVQNWYSGNKLSINGIYNFVTKRGFCYGYKSSIVWIQIETGSSITWKYPSTILKGNFSNSEFYSISISINYQQIDTGTKMYYFGNNCKSIINAKSISLNNSTQTYRGFIKVFSNSFNSVNLTSCESIIMDFGKIFTFPINSVSNANCFIEHEANIIKISQNELLLLKSRGFYIYQCYNILINNFCYEIIKKLPLEFFSEINDLINSIINYSII</sequence>
<dbReference type="KEGG" id="crr:CRDco_0340"/>
<evidence type="ECO:0000259" key="2">
    <source>
        <dbReference type="Pfam" id="PF01458"/>
    </source>
</evidence>
<dbReference type="InterPro" id="IPR000825">
    <property type="entry name" value="SUF_FeS_clus_asmbl_SufBD_core"/>
</dbReference>